<comment type="similarity">
    <text evidence="2">Belongs to the type IB topoisomerase family.</text>
</comment>
<comment type="caution">
    <text evidence="9">The sequence shown here is derived from an EMBL/GenBank/DDBJ whole genome shotgun (WGS) entry which is preliminary data.</text>
</comment>
<name>A0A1V6LQF9_9FLAO</name>
<evidence type="ECO:0000313" key="9">
    <source>
        <dbReference type="EMBL" id="OQD42431.1"/>
    </source>
</evidence>
<dbReference type="RefSeq" id="WP_080319134.1">
    <property type="nucleotide sequence ID" value="NZ_MTBC01000006.1"/>
</dbReference>
<evidence type="ECO:0000313" key="10">
    <source>
        <dbReference type="Proteomes" id="UP000191680"/>
    </source>
</evidence>
<evidence type="ECO:0000256" key="1">
    <source>
        <dbReference type="ARBA" id="ARBA00000213"/>
    </source>
</evidence>
<dbReference type="InterPro" id="IPR035447">
    <property type="entry name" value="DNA_topo_I_N_sf"/>
</dbReference>
<dbReference type="GO" id="GO:0003677">
    <property type="term" value="F:DNA binding"/>
    <property type="evidence" value="ECO:0007669"/>
    <property type="project" value="UniProtKB-KW"/>
</dbReference>
<dbReference type="Gene3D" id="3.30.66.10">
    <property type="entry name" value="DNA topoisomerase I domain"/>
    <property type="match status" value="1"/>
</dbReference>
<keyword evidence="4" id="KW-0799">Topoisomerase</keyword>
<dbReference type="EMBL" id="MTBC01000006">
    <property type="protein sequence ID" value="OQD42431.1"/>
    <property type="molecule type" value="Genomic_DNA"/>
</dbReference>
<feature type="domain" description="DNA topoisomerase IB N-terminal" evidence="8">
    <location>
        <begin position="49"/>
        <end position="89"/>
    </location>
</feature>
<organism evidence="9 10">
    <name type="scientific">Croceivirga radicis</name>
    <dbReference type="NCBI Taxonomy" id="1929488"/>
    <lineage>
        <taxon>Bacteria</taxon>
        <taxon>Pseudomonadati</taxon>
        <taxon>Bacteroidota</taxon>
        <taxon>Flavobacteriia</taxon>
        <taxon>Flavobacteriales</taxon>
        <taxon>Flavobacteriaceae</taxon>
        <taxon>Croceivirga</taxon>
    </lineage>
</organism>
<dbReference type="SUPFAM" id="SSF55869">
    <property type="entry name" value="DNA topoisomerase I domain"/>
    <property type="match status" value="1"/>
</dbReference>
<dbReference type="EC" id="5.6.2.1" evidence="3"/>
<proteinExistence type="inferred from homology"/>
<reference evidence="9 10" key="1">
    <citation type="submission" date="2016-12" db="EMBL/GenBank/DDBJ databases">
        <authorList>
            <person name="Song W.-J."/>
            <person name="Kurnit D.M."/>
        </authorList>
    </citation>
    <scope>NUCLEOTIDE SEQUENCE [LARGE SCALE GENOMIC DNA]</scope>
    <source>
        <strain evidence="9 10">HSG9</strain>
    </source>
</reference>
<dbReference type="Pfam" id="PF01028">
    <property type="entry name" value="Topoisom_I"/>
    <property type="match status" value="1"/>
</dbReference>
<dbReference type="InterPro" id="IPR001631">
    <property type="entry name" value="TopoI"/>
</dbReference>
<accession>A0A1V6LQF9</accession>
<dbReference type="SUPFAM" id="SSF56349">
    <property type="entry name" value="DNA breaking-rejoining enzymes"/>
    <property type="match status" value="1"/>
</dbReference>
<keyword evidence="10" id="KW-1185">Reference proteome</keyword>
<dbReference type="AlphaFoldDB" id="A0A1V6LQF9"/>
<dbReference type="OrthoDB" id="9778962at2"/>
<evidence type="ECO:0000259" key="8">
    <source>
        <dbReference type="Pfam" id="PF21338"/>
    </source>
</evidence>
<dbReference type="GO" id="GO:0003917">
    <property type="term" value="F:DNA topoisomerase type I (single strand cut, ATP-independent) activity"/>
    <property type="evidence" value="ECO:0007669"/>
    <property type="project" value="UniProtKB-EC"/>
</dbReference>
<dbReference type="InterPro" id="IPR049331">
    <property type="entry name" value="Top1B_N_bact"/>
</dbReference>
<feature type="domain" description="DNA topoisomerase I catalytic core eukaryotic-type" evidence="7">
    <location>
        <begin position="105"/>
        <end position="306"/>
    </location>
</feature>
<dbReference type="PROSITE" id="PS52038">
    <property type="entry name" value="TOPO_IB_2"/>
    <property type="match status" value="1"/>
</dbReference>
<sequence length="364" mass="42566">MKDLNAYVAKFYKAPEEVLDAHNLVYTTPEILTITRKKIKDTTVYLKGETPYKERQTLDRIKKLVLPPAWSQVRIAELENAHLQATGRDAKKRKQYRYHEKWLKLRKQTKFYKMLAFAEKLPQIRKHSQEDLERKNWSKEKVLALVVRLLEESHIRVGNACYAKQNKTYGLSTLRNRHVSIVKDKIKFNFIGKRGKEHNITIKNKKLAKLVNQCEEIPGWELFQYFDENGEKQKIDSGMVNAYIQNISGAIFSAKDFRTWAASLIVFDFLKQLPTVHSQKKKEENWSHAVAAAAKELNNTKNVCKNYYVHPLIKEVYLNDAILTYFKMVDAFQKPTDNGLQPNEKALMALLEKYRPQELLDECS</sequence>
<comment type="catalytic activity">
    <reaction evidence="1">
        <text>ATP-independent breakage of single-stranded DNA, followed by passage and rejoining.</text>
        <dbReference type="EC" id="5.6.2.1"/>
    </reaction>
</comment>
<evidence type="ECO:0000259" key="7">
    <source>
        <dbReference type="Pfam" id="PF01028"/>
    </source>
</evidence>
<dbReference type="Proteomes" id="UP000191680">
    <property type="component" value="Unassembled WGS sequence"/>
</dbReference>
<evidence type="ECO:0000256" key="5">
    <source>
        <dbReference type="ARBA" id="ARBA00023125"/>
    </source>
</evidence>
<protein>
    <recommendedName>
        <fullName evidence="3">DNA topoisomerase</fullName>
        <ecNumber evidence="3">5.6.2.1</ecNumber>
    </recommendedName>
</protein>
<dbReference type="Gene3D" id="3.90.15.10">
    <property type="entry name" value="Topoisomerase I, Chain A, domain 3"/>
    <property type="match status" value="1"/>
</dbReference>
<dbReference type="InterPro" id="IPR013500">
    <property type="entry name" value="TopoI_cat_euk"/>
</dbReference>
<dbReference type="InterPro" id="IPR014711">
    <property type="entry name" value="TopoI_cat_a-hlx-sub_euk"/>
</dbReference>
<evidence type="ECO:0000256" key="4">
    <source>
        <dbReference type="ARBA" id="ARBA00023029"/>
    </source>
</evidence>
<evidence type="ECO:0000256" key="3">
    <source>
        <dbReference type="ARBA" id="ARBA00012891"/>
    </source>
</evidence>
<keyword evidence="5" id="KW-0238">DNA-binding</keyword>
<dbReference type="Gene3D" id="1.10.132.120">
    <property type="match status" value="1"/>
</dbReference>
<keyword evidence="6 9" id="KW-0413">Isomerase</keyword>
<evidence type="ECO:0000256" key="6">
    <source>
        <dbReference type="ARBA" id="ARBA00023235"/>
    </source>
</evidence>
<dbReference type="InterPro" id="IPR011010">
    <property type="entry name" value="DNA_brk_join_enz"/>
</dbReference>
<gene>
    <name evidence="9" type="ORF">BUL40_09900</name>
</gene>
<dbReference type="Pfam" id="PF21338">
    <property type="entry name" value="Top1B_N_bact"/>
    <property type="match status" value="1"/>
</dbReference>
<dbReference type="GO" id="GO:0006265">
    <property type="term" value="P:DNA topological change"/>
    <property type="evidence" value="ECO:0007669"/>
    <property type="project" value="InterPro"/>
</dbReference>
<evidence type="ECO:0000256" key="2">
    <source>
        <dbReference type="ARBA" id="ARBA00006645"/>
    </source>
</evidence>
<dbReference type="PRINTS" id="PR00416">
    <property type="entry name" value="EUTPISMRASEI"/>
</dbReference>